<evidence type="ECO:0000313" key="1">
    <source>
        <dbReference type="EMBL" id="GAH11563.1"/>
    </source>
</evidence>
<reference evidence="1" key="1">
    <citation type="journal article" date="2014" name="Front. Microbiol.">
        <title>High frequency of phylogenetically diverse reductive dehalogenase-homologous genes in deep subseafloor sedimentary metagenomes.</title>
        <authorList>
            <person name="Kawai M."/>
            <person name="Futagami T."/>
            <person name="Toyoda A."/>
            <person name="Takaki Y."/>
            <person name="Nishi S."/>
            <person name="Hori S."/>
            <person name="Arai W."/>
            <person name="Tsubouchi T."/>
            <person name="Morono Y."/>
            <person name="Uchiyama I."/>
            <person name="Ito T."/>
            <person name="Fujiyama A."/>
            <person name="Inagaki F."/>
            <person name="Takami H."/>
        </authorList>
    </citation>
    <scope>NUCLEOTIDE SEQUENCE</scope>
    <source>
        <strain evidence="1">Expedition CK06-06</strain>
    </source>
</reference>
<comment type="caution">
    <text evidence="1">The sequence shown here is derived from an EMBL/GenBank/DDBJ whole genome shotgun (WGS) entry which is preliminary data.</text>
</comment>
<gene>
    <name evidence="1" type="ORF">S01H4_61521</name>
</gene>
<protein>
    <submittedName>
        <fullName evidence="1">Uncharacterized protein</fullName>
    </submittedName>
</protein>
<sequence length="60" mass="6968">MDSSKLTDYLTEVYPERKDLKILNLQNITSGWETEIESFDLEWTSDDGKVSQALIARIYP</sequence>
<accession>X1ESG2</accession>
<organism evidence="1">
    <name type="scientific">marine sediment metagenome</name>
    <dbReference type="NCBI Taxonomy" id="412755"/>
    <lineage>
        <taxon>unclassified sequences</taxon>
        <taxon>metagenomes</taxon>
        <taxon>ecological metagenomes</taxon>
    </lineage>
</organism>
<proteinExistence type="predicted"/>
<feature type="non-terminal residue" evidence="1">
    <location>
        <position position="60"/>
    </location>
</feature>
<name>X1ESG2_9ZZZZ</name>
<dbReference type="EMBL" id="BART01036497">
    <property type="protein sequence ID" value="GAH11563.1"/>
    <property type="molecule type" value="Genomic_DNA"/>
</dbReference>
<dbReference type="AlphaFoldDB" id="X1ESG2"/>